<reference evidence="3" key="1">
    <citation type="submission" date="2022-01" db="EMBL/GenBank/DDBJ databases">
        <title>Novel bile acid biosynthetic pathways are enriched in the microbiome of centenarians.</title>
        <authorList>
            <person name="Sato Y."/>
            <person name="Atarashi K."/>
            <person name="Plichta R.D."/>
            <person name="Arai Y."/>
            <person name="Sasajima S."/>
            <person name="Kearney M.S."/>
            <person name="Suda W."/>
            <person name="Takeshita K."/>
            <person name="Sasaki T."/>
            <person name="Okamoto S."/>
            <person name="Skelly N.A."/>
            <person name="Okamura Y."/>
            <person name="Vlamakis H."/>
            <person name="Li Y."/>
            <person name="Tanoue T."/>
            <person name="Takei H."/>
            <person name="Nittono H."/>
            <person name="Narushima S."/>
            <person name="Irie J."/>
            <person name="Itoh H."/>
            <person name="Moriya K."/>
            <person name="Sugiura Y."/>
            <person name="Suematsu M."/>
            <person name="Moritoki N."/>
            <person name="Shibata S."/>
            <person name="Littman R.D."/>
            <person name="Fischbach A.M."/>
            <person name="Uwamino Y."/>
            <person name="Inoue T."/>
            <person name="Honda A."/>
            <person name="Hattori M."/>
            <person name="Murai T."/>
            <person name="Xavier J.R."/>
            <person name="Hirose N."/>
            <person name="Honda K."/>
        </authorList>
    </citation>
    <scope>NUCLEOTIDE SEQUENCE</scope>
    <source>
        <strain evidence="3">CE91-St16</strain>
    </source>
</reference>
<dbReference type="EMBL" id="BQOL01000001">
    <property type="protein sequence ID" value="GKI18175.1"/>
    <property type="molecule type" value="Genomic_DNA"/>
</dbReference>
<dbReference type="InterPro" id="IPR013728">
    <property type="entry name" value="BT_3987-like_N"/>
</dbReference>
<organism evidence="3 4">
    <name type="scientific">Alistipes finegoldii</name>
    <dbReference type="NCBI Taxonomy" id="214856"/>
    <lineage>
        <taxon>Bacteria</taxon>
        <taxon>Pseudomonadati</taxon>
        <taxon>Bacteroidota</taxon>
        <taxon>Bacteroidia</taxon>
        <taxon>Bacteroidales</taxon>
        <taxon>Rikenellaceae</taxon>
        <taxon>Alistipes</taxon>
    </lineage>
</organism>
<dbReference type="AlphaFoldDB" id="A0AA37NZ86"/>
<dbReference type="Gene3D" id="3.20.20.80">
    <property type="entry name" value="Glycosidases"/>
    <property type="match status" value="1"/>
</dbReference>
<sequence>MKTRYFKSGILAAAAALLCSAALVSCTDDVTVGEWDGAGSIETGLNETGAMLQDLNSGKSNTTVELWKETYTADLRLVLTKTPSEGFTARAKVDDSYDVGQYNKANGTNYTLYPADKVTFANDGLFAAAGRNVELTVGMTVHAAEGLVAGRGYLIPVALEADGVILKESHCFYVVKDMTSMPTCYKGDDLPKGFLFFEVNDVNPLNALTFELEDGRLLWDVVCLFSGNINHHADRNAPFLSLNPQTQYWMDNNEVFIQPLRKRGIKVIMCVLGNHDQSGVAQLSDYGCQMFAKELATFCEAYNIDGVCFDDEYSNSPDLSNPYYASRSSARAARLAYESKKAMPDKLVVAYCYSSFHISSWPTEIEGQDIAEWVDIAVGDYGQSTSPKGNMTQKQCSAISMEFNRGTGGNFTSGVAEGMLNPTTGKGWFMGFAPDPLKNTNGRVDKNAWRNIFVNRLNKGPETLYGSPLKEPEHFYKFADTTRYNYPEDLPDTYSRPAQPEWPNY</sequence>
<dbReference type="Gene3D" id="2.60.40.1740">
    <property type="entry name" value="hypothetical protein (bacova_03559)"/>
    <property type="match status" value="1"/>
</dbReference>
<gene>
    <name evidence="3" type="ORF">CE91St16_10830</name>
</gene>
<accession>A0AA37NZ86</accession>
<feature type="chain" id="PRO_5041426953" evidence="1">
    <location>
        <begin position="22"/>
        <end position="505"/>
    </location>
</feature>
<proteinExistence type="predicted"/>
<evidence type="ECO:0000313" key="3">
    <source>
        <dbReference type="EMBL" id="GKI18175.1"/>
    </source>
</evidence>
<keyword evidence="1" id="KW-0732">Signal</keyword>
<dbReference type="SUPFAM" id="SSF51445">
    <property type="entry name" value="(Trans)glycosidases"/>
    <property type="match status" value="1"/>
</dbReference>
<evidence type="ECO:0000256" key="1">
    <source>
        <dbReference type="SAM" id="SignalP"/>
    </source>
</evidence>
<dbReference type="OMA" id="NNITRAF"/>
<dbReference type="InterPro" id="IPR017853">
    <property type="entry name" value="GH"/>
</dbReference>
<feature type="domain" description="BT-3987-like N-terminal" evidence="2">
    <location>
        <begin position="56"/>
        <end position="160"/>
    </location>
</feature>
<dbReference type="Proteomes" id="UP001055105">
    <property type="component" value="Unassembled WGS sequence"/>
</dbReference>
<protein>
    <submittedName>
        <fullName evidence="3">Endo-beta-N-acetylglucosaminidase</fullName>
    </submittedName>
</protein>
<evidence type="ECO:0000313" key="4">
    <source>
        <dbReference type="Proteomes" id="UP001055105"/>
    </source>
</evidence>
<feature type="signal peptide" evidence="1">
    <location>
        <begin position="1"/>
        <end position="21"/>
    </location>
</feature>
<evidence type="ECO:0000259" key="2">
    <source>
        <dbReference type="Pfam" id="PF08522"/>
    </source>
</evidence>
<name>A0AA37NZ86_9BACT</name>
<dbReference type="Pfam" id="PF08522">
    <property type="entry name" value="BT_3987-like_N"/>
    <property type="match status" value="1"/>
</dbReference>
<dbReference type="PROSITE" id="PS51257">
    <property type="entry name" value="PROKAR_LIPOPROTEIN"/>
    <property type="match status" value="1"/>
</dbReference>
<dbReference type="RefSeq" id="WP_014774919.1">
    <property type="nucleotide sequence ID" value="NZ_AP025581.1"/>
</dbReference>
<comment type="caution">
    <text evidence="3">The sequence shown here is derived from an EMBL/GenBank/DDBJ whole genome shotgun (WGS) entry which is preliminary data.</text>
</comment>